<dbReference type="AlphaFoldDB" id="A0A1I2U7E5"/>
<name>A0A1I2U7E5_9ACTN</name>
<evidence type="ECO:0000313" key="4">
    <source>
        <dbReference type="Proteomes" id="UP000199052"/>
    </source>
</evidence>
<dbReference type="Proteomes" id="UP000199052">
    <property type="component" value="Unassembled WGS sequence"/>
</dbReference>
<dbReference type="EMBL" id="FOOI01000008">
    <property type="protein sequence ID" value="SFG72289.1"/>
    <property type="molecule type" value="Genomic_DNA"/>
</dbReference>
<reference evidence="3 4" key="1">
    <citation type="submission" date="2016-10" db="EMBL/GenBank/DDBJ databases">
        <authorList>
            <person name="de Groot N.N."/>
        </authorList>
    </citation>
    <scope>NUCLEOTIDE SEQUENCE [LARGE SCALE GENOMIC DNA]</scope>
    <source>
        <strain evidence="3 4">CPCC 202808</strain>
    </source>
</reference>
<evidence type="ECO:0000313" key="3">
    <source>
        <dbReference type="EMBL" id="SFG72289.1"/>
    </source>
</evidence>
<feature type="region of interest" description="Disordered" evidence="1">
    <location>
        <begin position="1"/>
        <end position="25"/>
    </location>
</feature>
<proteinExistence type="predicted"/>
<accession>A0A1I2U7E5</accession>
<sequence>MSGSTRTAGTAGTAGPTRIAVRGQRHDHAGATAYVLDRRLTGYDSYRPAVLLLTESRPAEPPAGSTRVTCRAVRVRVLTLDDVTLVSPLGASGAAAGPGTHPRPDPDSLPESWEGTLVLPEGRRQVNVPADLAAALAGAGIDADEVGEAHLRHLVGYVNEAGPGRTRAARVSAAVTAVRREVGG</sequence>
<dbReference type="STRING" id="504797.SAMN05421678_10828"/>
<dbReference type="OrthoDB" id="3830084at2"/>
<organism evidence="3 4">
    <name type="scientific">Actinopolymorpha cephalotaxi</name>
    <dbReference type="NCBI Taxonomy" id="504797"/>
    <lineage>
        <taxon>Bacteria</taxon>
        <taxon>Bacillati</taxon>
        <taxon>Actinomycetota</taxon>
        <taxon>Actinomycetes</taxon>
        <taxon>Propionibacteriales</taxon>
        <taxon>Actinopolymorphaceae</taxon>
        <taxon>Actinopolymorpha</taxon>
    </lineage>
</organism>
<evidence type="ECO:0000313" key="2">
    <source>
        <dbReference type="EMBL" id="NYH86447.1"/>
    </source>
</evidence>
<dbReference type="RefSeq" id="WP_139238982.1">
    <property type="nucleotide sequence ID" value="NZ_FOOI01000008.1"/>
</dbReference>
<gene>
    <name evidence="2" type="ORF">FHR37_005298</name>
    <name evidence="3" type="ORF">SAMN05421678_10828</name>
</gene>
<feature type="region of interest" description="Disordered" evidence="1">
    <location>
        <begin position="89"/>
        <end position="111"/>
    </location>
</feature>
<evidence type="ECO:0000256" key="1">
    <source>
        <dbReference type="SAM" id="MobiDB-lite"/>
    </source>
</evidence>
<dbReference type="Proteomes" id="UP000533017">
    <property type="component" value="Unassembled WGS sequence"/>
</dbReference>
<reference evidence="2 5" key="2">
    <citation type="submission" date="2020-07" db="EMBL/GenBank/DDBJ databases">
        <title>Sequencing the genomes of 1000 actinobacteria strains.</title>
        <authorList>
            <person name="Klenk H.-P."/>
        </authorList>
    </citation>
    <scope>NUCLEOTIDE SEQUENCE [LARGE SCALE GENOMIC DNA]</scope>
    <source>
        <strain evidence="2 5">DSM 45117</strain>
    </source>
</reference>
<dbReference type="EMBL" id="JACBZA010000001">
    <property type="protein sequence ID" value="NYH86447.1"/>
    <property type="molecule type" value="Genomic_DNA"/>
</dbReference>
<protein>
    <submittedName>
        <fullName evidence="3">Uncharacterized protein</fullName>
    </submittedName>
</protein>
<keyword evidence="5" id="KW-1185">Reference proteome</keyword>
<evidence type="ECO:0000313" key="5">
    <source>
        <dbReference type="Proteomes" id="UP000533017"/>
    </source>
</evidence>
<feature type="compositionally biased region" description="Low complexity" evidence="1">
    <location>
        <begin position="89"/>
        <end position="99"/>
    </location>
</feature>